<gene>
    <name evidence="4" type="ORF">OJ962_13530</name>
</gene>
<keyword evidence="2" id="KW-1133">Transmembrane helix</keyword>
<feature type="transmembrane region" description="Helical" evidence="2">
    <location>
        <begin position="296"/>
        <end position="318"/>
    </location>
</feature>
<protein>
    <submittedName>
        <fullName evidence="4">PASTA domain-containing protein</fullName>
    </submittedName>
</protein>
<dbReference type="EMBL" id="JAPCID010000016">
    <property type="protein sequence ID" value="MDA0138518.1"/>
    <property type="molecule type" value="Genomic_DNA"/>
</dbReference>
<reference evidence="4" key="1">
    <citation type="submission" date="2022-10" db="EMBL/GenBank/DDBJ databases">
        <title>The WGS of Solirubrobacter sp. CPCC 204708.</title>
        <authorList>
            <person name="Jiang Z."/>
        </authorList>
    </citation>
    <scope>NUCLEOTIDE SEQUENCE</scope>
    <source>
        <strain evidence="4">CPCC 204708</strain>
    </source>
</reference>
<keyword evidence="5" id="KW-1185">Reference proteome</keyword>
<evidence type="ECO:0000256" key="2">
    <source>
        <dbReference type="SAM" id="Phobius"/>
    </source>
</evidence>
<feature type="compositionally biased region" description="Pro residues" evidence="1">
    <location>
        <begin position="457"/>
        <end position="477"/>
    </location>
</feature>
<dbReference type="Proteomes" id="UP001147700">
    <property type="component" value="Unassembled WGS sequence"/>
</dbReference>
<keyword evidence="2" id="KW-0812">Transmembrane</keyword>
<dbReference type="InterPro" id="IPR005543">
    <property type="entry name" value="PASTA_dom"/>
</dbReference>
<proteinExistence type="predicted"/>
<feature type="region of interest" description="Disordered" evidence="1">
    <location>
        <begin position="449"/>
        <end position="489"/>
    </location>
</feature>
<dbReference type="Gene3D" id="2.120.10.30">
    <property type="entry name" value="TolB, C-terminal domain"/>
    <property type="match status" value="1"/>
</dbReference>
<evidence type="ECO:0000313" key="4">
    <source>
        <dbReference type="EMBL" id="MDA0138518.1"/>
    </source>
</evidence>
<organism evidence="4 5">
    <name type="scientific">Solirubrobacter deserti</name>
    <dbReference type="NCBI Taxonomy" id="2282478"/>
    <lineage>
        <taxon>Bacteria</taxon>
        <taxon>Bacillati</taxon>
        <taxon>Actinomycetota</taxon>
        <taxon>Thermoleophilia</taxon>
        <taxon>Solirubrobacterales</taxon>
        <taxon>Solirubrobacteraceae</taxon>
        <taxon>Solirubrobacter</taxon>
    </lineage>
</organism>
<evidence type="ECO:0000259" key="3">
    <source>
        <dbReference type="PROSITE" id="PS51178"/>
    </source>
</evidence>
<dbReference type="Gene3D" id="3.30.10.20">
    <property type="match status" value="2"/>
</dbReference>
<evidence type="ECO:0000256" key="1">
    <source>
        <dbReference type="SAM" id="MobiDB-lite"/>
    </source>
</evidence>
<sequence>MHDTRISSPAVGELECPKCGTVAVNRDFCACGEYLGWELTFGDGEEPVAAPATYRAPAPAEPRRATLLTLRDPARQDDPNAAVAVGVVPGGHVSVLATVRNQGEIVDTYDLRVDGLPEGWATISAPTVFLNPWGSAGDFQRELQITLHPPRVSASEARAWPVMVVARSRSLGTDVAWAPATLHVAPFEATAMRVGPERRRGRRHAAFDVAVTNHGNSPLEITIGARDTEARCPVTVYPERVLIPVGATAAGIVRVHVPRPLLCGRPVDHHIDVTHRASGADADPVPQRVTFRQRPWLPWWVPPAVALVAAFALVLVLLQRDTDVPKLTGDTRAEAHVILEKHGLQLGRTRYATGPKDVPLGTVIAQQPAGGAEMERGEEVHITLAAPPEKAAVPPVNGMPLARAADALTDAGFVYDPQPSSAGNDWVVIRQDPTPGTKREVGTKVTLAVEDRTPQATPTPVPTVPAAPAPQAEPSPAPDAGAAKTKAGSARKAEAKVKAAASAALPASLVFAGSTSGQLYRSTGARTTRLTAAKYRLETPTKTDDGYAAVHVEDGARRLVRISSDGKTVEPLVHGRIHRPHYSAHRGLLAFVARDAKRGPADAGRLCVLDPQDAGEPTCARGRPVGRPVWSPDGRSVLALGGRYHELVVYTARGGDAQRWRKPVSAYRAAHIQSAAWVGDDRVAVLVADRPGAPAHVRLLARAADGRFTVLKDFPRLTGFELAAHGHRLALRRGTRAADDGKVDLLDLKRERPRVRTLAHGVNPAF</sequence>
<accession>A0ABT4RIX8</accession>
<dbReference type="CDD" id="cd06577">
    <property type="entry name" value="PASTA_pknB"/>
    <property type="match status" value="2"/>
</dbReference>
<comment type="caution">
    <text evidence="4">The sequence shown here is derived from an EMBL/GenBank/DDBJ whole genome shotgun (WGS) entry which is preliminary data.</text>
</comment>
<feature type="domain" description="PASTA" evidence="3">
    <location>
        <begin position="387"/>
        <end position="451"/>
    </location>
</feature>
<dbReference type="SUPFAM" id="SSF69304">
    <property type="entry name" value="Tricorn protease N-terminal domain"/>
    <property type="match status" value="1"/>
</dbReference>
<evidence type="ECO:0000313" key="5">
    <source>
        <dbReference type="Proteomes" id="UP001147700"/>
    </source>
</evidence>
<keyword evidence="2" id="KW-0472">Membrane</keyword>
<dbReference type="PROSITE" id="PS51178">
    <property type="entry name" value="PASTA"/>
    <property type="match status" value="1"/>
</dbReference>
<dbReference type="RefSeq" id="WP_202958526.1">
    <property type="nucleotide sequence ID" value="NZ_JAPCID010000016.1"/>
</dbReference>
<dbReference type="SMART" id="SM00740">
    <property type="entry name" value="PASTA"/>
    <property type="match status" value="2"/>
</dbReference>
<dbReference type="Pfam" id="PF03793">
    <property type="entry name" value="PASTA"/>
    <property type="match status" value="2"/>
</dbReference>
<dbReference type="InterPro" id="IPR011042">
    <property type="entry name" value="6-blade_b-propeller_TolB-like"/>
</dbReference>
<name>A0ABT4RIX8_9ACTN</name>